<feature type="region of interest" description="Disordered" evidence="1">
    <location>
        <begin position="1"/>
        <end position="33"/>
    </location>
</feature>
<feature type="non-terminal residue" evidence="2">
    <location>
        <position position="217"/>
    </location>
</feature>
<keyword evidence="3" id="KW-1185">Reference proteome</keyword>
<evidence type="ECO:0000313" key="2">
    <source>
        <dbReference type="EMBL" id="CAH0728346.1"/>
    </source>
</evidence>
<sequence>MGADGATSREGAAESRRRRMRRGAGGRGGGKEGHILACARGNIQRVYPELGDESNPLPTWRLGSLPKIKRILEDVWYPRAWSRVPLLCISNDHRRSPAPRAAPARPIDCGGARAGRIACKQKEYGCVTRCYVSGASRARRHGRKSALDIFTVAVHGFNVELSIGHQSAVSADSRGPRDTRAFALRLSFTPTGHTSPRYRSTAHTMQIAPDHTLTYTV</sequence>
<protein>
    <submittedName>
        <fullName evidence="2">Uncharacterized protein</fullName>
    </submittedName>
</protein>
<dbReference type="AlphaFoldDB" id="A0A8J9UXN7"/>
<dbReference type="EMBL" id="OV170227">
    <property type="protein sequence ID" value="CAH0728346.1"/>
    <property type="molecule type" value="Genomic_DNA"/>
</dbReference>
<organism evidence="2 3">
    <name type="scientific">Brenthis ino</name>
    <name type="common">lesser marbled fritillary</name>
    <dbReference type="NCBI Taxonomy" id="405034"/>
    <lineage>
        <taxon>Eukaryota</taxon>
        <taxon>Metazoa</taxon>
        <taxon>Ecdysozoa</taxon>
        <taxon>Arthropoda</taxon>
        <taxon>Hexapoda</taxon>
        <taxon>Insecta</taxon>
        <taxon>Pterygota</taxon>
        <taxon>Neoptera</taxon>
        <taxon>Endopterygota</taxon>
        <taxon>Lepidoptera</taxon>
        <taxon>Glossata</taxon>
        <taxon>Ditrysia</taxon>
        <taxon>Papilionoidea</taxon>
        <taxon>Nymphalidae</taxon>
        <taxon>Heliconiinae</taxon>
        <taxon>Argynnini</taxon>
        <taxon>Brenthis</taxon>
    </lineage>
</organism>
<gene>
    <name evidence="2" type="ORF">BINO364_LOCUS13573</name>
</gene>
<dbReference type="Proteomes" id="UP000838878">
    <property type="component" value="Chromosome 7"/>
</dbReference>
<name>A0A8J9UXN7_9NEOP</name>
<proteinExistence type="predicted"/>
<evidence type="ECO:0000313" key="3">
    <source>
        <dbReference type="Proteomes" id="UP000838878"/>
    </source>
</evidence>
<accession>A0A8J9UXN7</accession>
<evidence type="ECO:0000256" key="1">
    <source>
        <dbReference type="SAM" id="MobiDB-lite"/>
    </source>
</evidence>
<reference evidence="2" key="1">
    <citation type="submission" date="2021-12" db="EMBL/GenBank/DDBJ databases">
        <authorList>
            <person name="Martin H S."/>
        </authorList>
    </citation>
    <scope>NUCLEOTIDE SEQUENCE</scope>
</reference>